<evidence type="ECO:0000313" key="2">
    <source>
        <dbReference type="Proteomes" id="UP001174936"/>
    </source>
</evidence>
<gene>
    <name evidence="1" type="ORF">B0T16DRAFT_309168</name>
</gene>
<dbReference type="EMBL" id="JAULSV010000004">
    <property type="protein sequence ID" value="KAK0647119.1"/>
    <property type="molecule type" value="Genomic_DNA"/>
</dbReference>
<evidence type="ECO:0000313" key="1">
    <source>
        <dbReference type="EMBL" id="KAK0647119.1"/>
    </source>
</evidence>
<reference evidence="1" key="1">
    <citation type="submission" date="2023-06" db="EMBL/GenBank/DDBJ databases">
        <title>Genome-scale phylogeny and comparative genomics of the fungal order Sordariales.</title>
        <authorList>
            <consortium name="Lawrence Berkeley National Laboratory"/>
            <person name="Hensen N."/>
            <person name="Bonometti L."/>
            <person name="Westerberg I."/>
            <person name="Brannstrom I.O."/>
            <person name="Guillou S."/>
            <person name="Cros-Aarteil S."/>
            <person name="Calhoun S."/>
            <person name="Haridas S."/>
            <person name="Kuo A."/>
            <person name="Mondo S."/>
            <person name="Pangilinan J."/>
            <person name="Riley R."/>
            <person name="Labutti K."/>
            <person name="Andreopoulos B."/>
            <person name="Lipzen A."/>
            <person name="Chen C."/>
            <person name="Yanf M."/>
            <person name="Daum C."/>
            <person name="Ng V."/>
            <person name="Clum A."/>
            <person name="Steindorff A."/>
            <person name="Ohm R."/>
            <person name="Martin F."/>
            <person name="Silar P."/>
            <person name="Natvig D."/>
            <person name="Lalanne C."/>
            <person name="Gautier V."/>
            <person name="Ament-Velasquez S.L."/>
            <person name="Kruys A."/>
            <person name="Hutchinson M.I."/>
            <person name="Powell A.J."/>
            <person name="Barry K."/>
            <person name="Miller A.N."/>
            <person name="Grigoriev I.V."/>
            <person name="Debuchy R."/>
            <person name="Gladieux P."/>
            <person name="Thoren M.H."/>
            <person name="Johannesson H."/>
        </authorList>
    </citation>
    <scope>NUCLEOTIDE SEQUENCE</scope>
    <source>
        <strain evidence="1">SMH2532-1</strain>
    </source>
</reference>
<organism evidence="1 2">
    <name type="scientific">Cercophora newfieldiana</name>
    <dbReference type="NCBI Taxonomy" id="92897"/>
    <lineage>
        <taxon>Eukaryota</taxon>
        <taxon>Fungi</taxon>
        <taxon>Dikarya</taxon>
        <taxon>Ascomycota</taxon>
        <taxon>Pezizomycotina</taxon>
        <taxon>Sordariomycetes</taxon>
        <taxon>Sordariomycetidae</taxon>
        <taxon>Sordariales</taxon>
        <taxon>Lasiosphaeriaceae</taxon>
        <taxon>Cercophora</taxon>
    </lineage>
</organism>
<comment type="caution">
    <text evidence="1">The sequence shown here is derived from an EMBL/GenBank/DDBJ whole genome shotgun (WGS) entry which is preliminary data.</text>
</comment>
<dbReference type="Proteomes" id="UP001174936">
    <property type="component" value="Unassembled WGS sequence"/>
</dbReference>
<feature type="non-terminal residue" evidence="1">
    <location>
        <position position="1"/>
    </location>
</feature>
<protein>
    <submittedName>
        <fullName evidence="1">Uncharacterized protein</fullName>
    </submittedName>
</protein>
<dbReference type="AlphaFoldDB" id="A0AA40CS40"/>
<keyword evidence="2" id="KW-1185">Reference proteome</keyword>
<name>A0AA40CS40_9PEZI</name>
<sequence>ALKGSKRALLNNHQTPNQLSAAAISICKTTERFRGSKSSVGRYTKALQETGLPAFSPLPVSRLRILTVVKEKAITAYIF</sequence>
<feature type="non-terminal residue" evidence="1">
    <location>
        <position position="79"/>
    </location>
</feature>
<proteinExistence type="predicted"/>
<accession>A0AA40CS40</accession>